<dbReference type="Proteomes" id="UP000310636">
    <property type="component" value="Unassembled WGS sequence"/>
</dbReference>
<evidence type="ECO:0000259" key="6">
    <source>
        <dbReference type="PROSITE" id="PS51898"/>
    </source>
</evidence>
<dbReference type="Gene3D" id="1.10.443.10">
    <property type="entry name" value="Intergrase catalytic core"/>
    <property type="match status" value="1"/>
</dbReference>
<dbReference type="AlphaFoldDB" id="A0A4S4BKT7"/>
<dbReference type="GO" id="GO:0003677">
    <property type="term" value="F:DNA binding"/>
    <property type="evidence" value="ECO:0007669"/>
    <property type="project" value="UniProtKB-UniRule"/>
</dbReference>
<dbReference type="InterPro" id="IPR044068">
    <property type="entry name" value="CB"/>
</dbReference>
<feature type="domain" description="Core-binding (CB)" evidence="7">
    <location>
        <begin position="9"/>
        <end position="94"/>
    </location>
</feature>
<dbReference type="GO" id="GO:0015074">
    <property type="term" value="P:DNA integration"/>
    <property type="evidence" value="ECO:0007669"/>
    <property type="project" value="InterPro"/>
</dbReference>
<evidence type="ECO:0000256" key="2">
    <source>
        <dbReference type="ARBA" id="ARBA00022908"/>
    </source>
</evidence>
<dbReference type="InterPro" id="IPR013762">
    <property type="entry name" value="Integrase-like_cat_sf"/>
</dbReference>
<sequence length="315" mass="36305">MSMSNVPVLTFSEAARLFLQDCKLRNLTHSAYSSHLFSLRTFEKFLNENKLTFSELTPFDLSNRYMNYMLDRNLASATIRGRISTCKVFFKFLFRDGYLSANLAENFKLIKATNRAIFTFSAEQVEAILNQPDRKTFTGFRDYTMMLILLETGMRLMELSRMQVSDIDLAEGTIRIPSGKGRKPRIVFIQQTCQYQLLRYLQERGEHPFDDCWVTLKNTPLLHGAIKKLIIDHCKAAHIQGTRGSAHTFRHTMAKSYLLNGGDAFSLMHILGHTNIEMTKRYVDLFNQDLHDQLKKASPIESLFSKAETDLEVET</sequence>
<evidence type="ECO:0000256" key="1">
    <source>
        <dbReference type="ARBA" id="ARBA00008857"/>
    </source>
</evidence>
<dbReference type="Pfam" id="PF02899">
    <property type="entry name" value="Phage_int_SAM_1"/>
    <property type="match status" value="1"/>
</dbReference>
<dbReference type="InterPro" id="IPR002104">
    <property type="entry name" value="Integrase_catalytic"/>
</dbReference>
<gene>
    <name evidence="8" type="ORF">E6C55_25550</name>
</gene>
<name>A0A4S4BKT7_9BACL</name>
<dbReference type="InterPro" id="IPR011010">
    <property type="entry name" value="DNA_brk_join_enz"/>
</dbReference>
<keyword evidence="2" id="KW-0229">DNA integration</keyword>
<proteinExistence type="inferred from homology"/>
<keyword evidence="3 5" id="KW-0238">DNA-binding</keyword>
<keyword evidence="4" id="KW-0233">DNA recombination</keyword>
<evidence type="ECO:0000259" key="7">
    <source>
        <dbReference type="PROSITE" id="PS51900"/>
    </source>
</evidence>
<dbReference type="Pfam" id="PF00589">
    <property type="entry name" value="Phage_integrase"/>
    <property type="match status" value="1"/>
</dbReference>
<organism evidence="8 9">
    <name type="scientific">Cohnella fermenti</name>
    <dbReference type="NCBI Taxonomy" id="2565925"/>
    <lineage>
        <taxon>Bacteria</taxon>
        <taxon>Bacillati</taxon>
        <taxon>Bacillota</taxon>
        <taxon>Bacilli</taxon>
        <taxon>Bacillales</taxon>
        <taxon>Paenibacillaceae</taxon>
        <taxon>Cohnella</taxon>
    </lineage>
</organism>
<dbReference type="InterPro" id="IPR010998">
    <property type="entry name" value="Integrase_recombinase_N"/>
</dbReference>
<evidence type="ECO:0000256" key="3">
    <source>
        <dbReference type="ARBA" id="ARBA00023125"/>
    </source>
</evidence>
<dbReference type="OrthoDB" id="107900at2"/>
<dbReference type="InterPro" id="IPR050090">
    <property type="entry name" value="Tyrosine_recombinase_XerCD"/>
</dbReference>
<protein>
    <submittedName>
        <fullName evidence="8">Integrase</fullName>
    </submittedName>
</protein>
<comment type="caution">
    <text evidence="8">The sequence shown here is derived from an EMBL/GenBank/DDBJ whole genome shotgun (WGS) entry which is preliminary data.</text>
</comment>
<dbReference type="SUPFAM" id="SSF56349">
    <property type="entry name" value="DNA breaking-rejoining enzymes"/>
    <property type="match status" value="1"/>
</dbReference>
<evidence type="ECO:0000313" key="9">
    <source>
        <dbReference type="Proteomes" id="UP000310636"/>
    </source>
</evidence>
<accession>A0A4S4BKT7</accession>
<dbReference type="EMBL" id="SSOB01000041">
    <property type="protein sequence ID" value="THF74410.1"/>
    <property type="molecule type" value="Genomic_DNA"/>
</dbReference>
<dbReference type="PROSITE" id="PS51900">
    <property type="entry name" value="CB"/>
    <property type="match status" value="1"/>
</dbReference>
<keyword evidence="9" id="KW-1185">Reference proteome</keyword>
<dbReference type="InterPro" id="IPR004107">
    <property type="entry name" value="Integrase_SAM-like_N"/>
</dbReference>
<comment type="similarity">
    <text evidence="1">Belongs to the 'phage' integrase family.</text>
</comment>
<dbReference type="GO" id="GO:0006310">
    <property type="term" value="P:DNA recombination"/>
    <property type="evidence" value="ECO:0007669"/>
    <property type="project" value="UniProtKB-KW"/>
</dbReference>
<evidence type="ECO:0000256" key="4">
    <source>
        <dbReference type="ARBA" id="ARBA00023172"/>
    </source>
</evidence>
<reference evidence="8 9" key="1">
    <citation type="submission" date="2019-04" db="EMBL/GenBank/DDBJ databases">
        <title>Cohnella sp. nov. isolated from preserved vegetables.</title>
        <authorList>
            <person name="Lin S.-Y."/>
            <person name="Hung M.-H."/>
            <person name="Young C.-C."/>
        </authorList>
    </citation>
    <scope>NUCLEOTIDE SEQUENCE [LARGE SCALE GENOMIC DNA]</scope>
    <source>
        <strain evidence="8 9">CC-MHH1044</strain>
    </source>
</reference>
<evidence type="ECO:0000256" key="5">
    <source>
        <dbReference type="PROSITE-ProRule" id="PRU01248"/>
    </source>
</evidence>
<feature type="domain" description="Tyr recombinase" evidence="6">
    <location>
        <begin position="115"/>
        <end position="295"/>
    </location>
</feature>
<dbReference type="CDD" id="cd00397">
    <property type="entry name" value="DNA_BRE_C"/>
    <property type="match status" value="1"/>
</dbReference>
<dbReference type="Gene3D" id="1.10.150.130">
    <property type="match status" value="1"/>
</dbReference>
<dbReference type="PANTHER" id="PTHR30349:SF41">
    <property type="entry name" value="INTEGRASE_RECOMBINASE PROTEIN MJ0367-RELATED"/>
    <property type="match status" value="1"/>
</dbReference>
<dbReference type="PANTHER" id="PTHR30349">
    <property type="entry name" value="PHAGE INTEGRASE-RELATED"/>
    <property type="match status" value="1"/>
</dbReference>
<evidence type="ECO:0000313" key="8">
    <source>
        <dbReference type="EMBL" id="THF74410.1"/>
    </source>
</evidence>
<dbReference type="PROSITE" id="PS51898">
    <property type="entry name" value="TYR_RECOMBINASE"/>
    <property type="match status" value="1"/>
</dbReference>